<keyword evidence="3" id="KW-1185">Reference proteome</keyword>
<accession>K3V9N9</accession>
<dbReference type="GeneID" id="20369718"/>
<keyword evidence="1" id="KW-0175">Coiled coil</keyword>
<feature type="coiled-coil region" evidence="1">
    <location>
        <begin position="538"/>
        <end position="714"/>
    </location>
</feature>
<dbReference type="AlphaFoldDB" id="K3V9N9"/>
<dbReference type="PANTHER" id="PTHR23159:SF60">
    <property type="entry name" value="SPINDLE ASSEMBLY ABNORMAL PROTEIN 4"/>
    <property type="match status" value="1"/>
</dbReference>
<dbReference type="EMBL" id="AFNW01000393">
    <property type="protein sequence ID" value="EKJ68723.1"/>
    <property type="molecule type" value="Genomic_DNA"/>
</dbReference>
<dbReference type="HOGENOM" id="CLU_318857_0_0_1"/>
<proteinExistence type="predicted"/>
<dbReference type="KEGG" id="fpu:FPSE_11101"/>
<comment type="caution">
    <text evidence="2">The sequence shown here is derived from an EMBL/GenBank/DDBJ whole genome shotgun (WGS) entry which is preliminary data.</text>
</comment>
<dbReference type="OrthoDB" id="5104911at2759"/>
<sequence>MDVHSDIIDLEAIRDFLSQSRIPQRSQDNILDQFVQGCRVVETARDDAQRQRREVEAEAAQIKQEHAKLQEKQSALDAALAGLTATLPEVLESVETSVESVTSNLWTEFQAIQTSVVSGTTDLKAGLRTVAFNSSKLEGDLQAVHASVESGTTELKTDLQSVRTLVESENTDLTTKLESVHTSVASTADRLKAELDQTVRLLRDEVVHRQNFRISVNDSHKRTIDLLNVLSTAVANANNSIATLGASHDKLDAIPNVFGEVKSSLLEITTACKNLRGLPSAMSEVQRMLRAVGVSVGKIHGLHKAVDEANKSLATISSGVSSLHRLPSEIDEVSKMLLEFGTDCAKVDQVNRALVLAKTSDDKMDGISNAINRVEVGCTKLDRLPAAADCIEDVVGKVESLSEAVQRIETSYRKLDELPRVFHKALDKHSATIEATSGKLDGISNAVKRANDRLLSMEASSVATANLVKASDVSQKAVAESVVNIDNRLAATLTEQQFMARMTPMEASINATERAVNTLPTMANFAEISSQLASEAEYQQLKGRCDWLEGEVNRLNQHDVHRQNELVEATARLHNSLDDLKDMESRVGRRDVTIANLREIEEDLELQLEEAQENLDRDDQVVADYTERLRDAATRLAGLVPRADLAQAKNSVKDLQNQVARLKASLDSEKRQNAACLKNLSEQATKLESEQKRAERAETAKNELAIKVIDVERQSQTSAKEVKSLHQDLKDAWQDQKLILEAQVSDKVALLAMSQRDLVQMRSQFETVQGKLSIAEEEKANLQRSLEDANLDTSNTVTVPKGPLGDLAAMYMKLADNIRDIPTAPESYETFQLDELAATIGPLLAQFQATERLVELLNSQCDSWHCFEQVVNNGHEYSHTQGKNCHEHGNECILVRVSDLGHPVLDFEMRSF</sequence>
<protein>
    <submittedName>
        <fullName evidence="2">Uncharacterized protein</fullName>
    </submittedName>
</protein>
<evidence type="ECO:0000313" key="2">
    <source>
        <dbReference type="EMBL" id="EKJ68723.1"/>
    </source>
</evidence>
<evidence type="ECO:0000256" key="1">
    <source>
        <dbReference type="SAM" id="Coils"/>
    </source>
</evidence>
<organism evidence="2 3">
    <name type="scientific">Fusarium pseudograminearum (strain CS3096)</name>
    <name type="common">Wheat and barley crown-rot fungus</name>
    <dbReference type="NCBI Taxonomy" id="1028729"/>
    <lineage>
        <taxon>Eukaryota</taxon>
        <taxon>Fungi</taxon>
        <taxon>Dikarya</taxon>
        <taxon>Ascomycota</taxon>
        <taxon>Pezizomycotina</taxon>
        <taxon>Sordariomycetes</taxon>
        <taxon>Hypocreomycetidae</taxon>
        <taxon>Hypocreales</taxon>
        <taxon>Nectriaceae</taxon>
        <taxon>Fusarium</taxon>
    </lineage>
</organism>
<feature type="coiled-coil region" evidence="1">
    <location>
        <begin position="765"/>
        <end position="792"/>
    </location>
</feature>
<dbReference type="SUPFAM" id="SSF57997">
    <property type="entry name" value="Tropomyosin"/>
    <property type="match status" value="1"/>
</dbReference>
<dbReference type="PANTHER" id="PTHR23159">
    <property type="entry name" value="CENTROSOMAL PROTEIN 2"/>
    <property type="match status" value="1"/>
</dbReference>
<feature type="coiled-coil region" evidence="1">
    <location>
        <begin position="38"/>
        <end position="79"/>
    </location>
</feature>
<name>K3V9N9_FUSPC</name>
<dbReference type="RefSeq" id="XP_009262493.1">
    <property type="nucleotide sequence ID" value="XM_009264218.1"/>
</dbReference>
<gene>
    <name evidence="2" type="ORF">FPSE_11101</name>
</gene>
<dbReference type="Proteomes" id="UP000007978">
    <property type="component" value="Chromosome 3"/>
</dbReference>
<evidence type="ECO:0000313" key="3">
    <source>
        <dbReference type="Proteomes" id="UP000007978"/>
    </source>
</evidence>
<reference evidence="2 3" key="1">
    <citation type="journal article" date="2012" name="PLoS Pathog.">
        <title>Comparative pathogenomics reveals horizontally acquired novel virulence genes in fungi infecting cereal hosts.</title>
        <authorList>
            <person name="Gardiner D.M."/>
            <person name="McDonald M.C."/>
            <person name="Covarelli L."/>
            <person name="Solomon P.S."/>
            <person name="Rusu A.G."/>
            <person name="Marshall M."/>
            <person name="Kazan K."/>
            <person name="Chakraborty S."/>
            <person name="McDonald B.A."/>
            <person name="Manners J.M."/>
        </authorList>
    </citation>
    <scope>NUCLEOTIDE SEQUENCE [LARGE SCALE GENOMIC DNA]</scope>
    <source>
        <strain evidence="2 3">CS3096</strain>
    </source>
</reference>